<dbReference type="InterPro" id="IPR000034">
    <property type="entry name" value="Laminin_IV"/>
</dbReference>
<feature type="disulfide bond" evidence="12">
    <location>
        <begin position="1887"/>
        <end position="1896"/>
    </location>
</feature>
<dbReference type="PROSITE" id="PS51117">
    <property type="entry name" value="LAMININ_NTER"/>
    <property type="match status" value="1"/>
</dbReference>
<feature type="disulfide bond" evidence="12">
    <location>
        <begin position="1391"/>
        <end position="1408"/>
    </location>
</feature>
<feature type="disulfide bond" evidence="12">
    <location>
        <begin position="393"/>
        <end position="402"/>
    </location>
</feature>
<dbReference type="PANTHER" id="PTHR10574:SF406">
    <property type="entry name" value="LAMININ SUBUNIT ALPHA 5"/>
    <property type="match status" value="1"/>
</dbReference>
<feature type="disulfide bond" evidence="12">
    <location>
        <begin position="513"/>
        <end position="522"/>
    </location>
</feature>
<evidence type="ECO:0000256" key="3">
    <source>
        <dbReference type="ARBA" id="ARBA00022530"/>
    </source>
</evidence>
<keyword evidence="3" id="KW-0272">Extracellular matrix</keyword>
<dbReference type="InterPro" id="IPR050440">
    <property type="entry name" value="Laminin/Netrin_ECM"/>
</dbReference>
<feature type="region of interest" description="Disordered" evidence="14">
    <location>
        <begin position="1196"/>
        <end position="1228"/>
    </location>
</feature>
<dbReference type="PANTHER" id="PTHR10574">
    <property type="entry name" value="NETRIN/LAMININ-RELATED"/>
    <property type="match status" value="1"/>
</dbReference>
<organism evidence="20 21">
    <name type="scientific">Vicugna pacos</name>
    <name type="common">Alpaca</name>
    <name type="synonym">Lama pacos</name>
    <dbReference type="NCBI Taxonomy" id="30538"/>
    <lineage>
        <taxon>Eukaryota</taxon>
        <taxon>Metazoa</taxon>
        <taxon>Chordata</taxon>
        <taxon>Craniata</taxon>
        <taxon>Vertebrata</taxon>
        <taxon>Euteleostomi</taxon>
        <taxon>Mammalia</taxon>
        <taxon>Eutheria</taxon>
        <taxon>Laurasiatheria</taxon>
        <taxon>Artiodactyla</taxon>
        <taxon>Tylopoda</taxon>
        <taxon>Camelidae</taxon>
        <taxon>Vicugna</taxon>
    </lineage>
</organism>
<feature type="domain" description="Laminin EGF-like" evidence="17">
    <location>
        <begin position="583"/>
        <end position="627"/>
    </location>
</feature>
<evidence type="ECO:0000256" key="13">
    <source>
        <dbReference type="SAM" id="Coils"/>
    </source>
</evidence>
<feature type="signal peptide" evidence="15">
    <location>
        <begin position="1"/>
        <end position="31"/>
    </location>
</feature>
<dbReference type="SUPFAM" id="SSF57196">
    <property type="entry name" value="EGF/Laminin"/>
    <property type="match status" value="18"/>
</dbReference>
<comment type="subcellular location">
    <subcellularLocation>
        <location evidence="1">Secreted</location>
        <location evidence="1">Extracellular space</location>
        <location evidence="1">Extracellular matrix</location>
        <location evidence="1">Basement membrane</location>
    </subcellularLocation>
</comment>
<feature type="disulfide bond" evidence="12">
    <location>
        <begin position="603"/>
        <end position="612"/>
    </location>
</feature>
<feature type="domain" description="Laminin G" evidence="16">
    <location>
        <begin position="3290"/>
        <end position="3466"/>
    </location>
</feature>
<feature type="compositionally biased region" description="Pro residues" evidence="14">
    <location>
        <begin position="1208"/>
        <end position="1221"/>
    </location>
</feature>
<dbReference type="InterPro" id="IPR009254">
    <property type="entry name" value="Laminin_aI"/>
</dbReference>
<dbReference type="PROSITE" id="PS51115">
    <property type="entry name" value="LAMININ_IVA"/>
    <property type="match status" value="1"/>
</dbReference>
<feature type="domain" description="Laminin G" evidence="16">
    <location>
        <begin position="3072"/>
        <end position="3241"/>
    </location>
</feature>
<feature type="disulfide bond" evidence="12">
    <location>
        <begin position="1389"/>
        <end position="1401"/>
    </location>
</feature>
<feature type="disulfide bond" evidence="12">
    <location>
        <begin position="1410"/>
        <end position="1419"/>
    </location>
</feature>
<evidence type="ECO:0000256" key="8">
    <source>
        <dbReference type="ARBA" id="ARBA00023054"/>
    </source>
</evidence>
<keyword evidence="20" id="KW-1185">Reference proteome</keyword>
<feature type="disulfide bond" evidence="12">
    <location>
        <begin position="583"/>
        <end position="595"/>
    </location>
</feature>
<dbReference type="CDD" id="cd00110">
    <property type="entry name" value="LamG"/>
    <property type="match status" value="5"/>
</dbReference>
<dbReference type="Pfam" id="PF06009">
    <property type="entry name" value="Laminin_II"/>
    <property type="match status" value="1"/>
</dbReference>
<evidence type="ECO:0000313" key="21">
    <source>
        <dbReference type="RefSeq" id="XP_072800633.1"/>
    </source>
</evidence>
<feature type="domain" description="Laminin EGF-like" evidence="17">
    <location>
        <begin position="727"/>
        <end position="779"/>
    </location>
</feature>
<dbReference type="RefSeq" id="XP_072800633.1">
    <property type="nucleotide sequence ID" value="XM_072944532.1"/>
</dbReference>
<feature type="domain" description="Laminin EGF-like" evidence="17">
    <location>
        <begin position="1917"/>
        <end position="1970"/>
    </location>
</feature>
<dbReference type="SMART" id="SM00181">
    <property type="entry name" value="EGF"/>
    <property type="match status" value="13"/>
</dbReference>
<dbReference type="PROSITE" id="PS00022">
    <property type="entry name" value="EGF_1"/>
    <property type="match status" value="1"/>
</dbReference>
<dbReference type="InterPro" id="IPR013320">
    <property type="entry name" value="ConA-like_dom_sf"/>
</dbReference>
<evidence type="ECO:0000256" key="1">
    <source>
        <dbReference type="ARBA" id="ARBA00004302"/>
    </source>
</evidence>
<dbReference type="InterPro" id="IPR008211">
    <property type="entry name" value="Laminin_N"/>
</dbReference>
<evidence type="ECO:0000256" key="12">
    <source>
        <dbReference type="PROSITE-ProRule" id="PRU00460"/>
    </source>
</evidence>
<dbReference type="PROSITE" id="PS50025">
    <property type="entry name" value="LAM_G_DOMAIN"/>
    <property type="match status" value="5"/>
</dbReference>
<name>A0ABM5BW71_VICPA</name>
<dbReference type="Gene3D" id="2.60.120.200">
    <property type="match status" value="5"/>
</dbReference>
<dbReference type="InterPro" id="IPR000742">
    <property type="entry name" value="EGF"/>
</dbReference>
<feature type="domain" description="Laminin IV type A" evidence="18">
    <location>
        <begin position="1599"/>
        <end position="1777"/>
    </location>
</feature>
<dbReference type="CDD" id="cd00055">
    <property type="entry name" value="EGF_Lam"/>
    <property type="match status" value="18"/>
</dbReference>
<dbReference type="Pfam" id="PF24973">
    <property type="entry name" value="EGF_LMN_ATRN"/>
    <property type="match status" value="1"/>
</dbReference>
<dbReference type="SMART" id="SM00180">
    <property type="entry name" value="EGF_Lam"/>
    <property type="match status" value="21"/>
</dbReference>
<feature type="region of interest" description="Disordered" evidence="14">
    <location>
        <begin position="3261"/>
        <end position="3284"/>
    </location>
</feature>
<gene>
    <name evidence="21" type="primary">LAMA5</name>
</gene>
<feature type="domain" description="Laminin G" evidence="16">
    <location>
        <begin position="2889"/>
        <end position="3063"/>
    </location>
</feature>
<feature type="domain" description="Laminin EGF-like" evidence="17">
    <location>
        <begin position="426"/>
        <end position="470"/>
    </location>
</feature>
<feature type="domain" description="Laminin EGF-like" evidence="17">
    <location>
        <begin position="628"/>
        <end position="678"/>
    </location>
</feature>
<dbReference type="Pfam" id="PF02210">
    <property type="entry name" value="Laminin_G_2"/>
    <property type="match status" value="5"/>
</dbReference>
<feature type="domain" description="Laminin EGF-like" evidence="17">
    <location>
        <begin position="1389"/>
        <end position="1434"/>
    </location>
</feature>
<feature type="domain" description="Laminin G" evidence="16">
    <location>
        <begin position="2684"/>
        <end position="2877"/>
    </location>
</feature>
<comment type="caution">
    <text evidence="12">Lacks conserved residue(s) required for the propagation of feature annotation.</text>
</comment>
<evidence type="ECO:0000256" key="5">
    <source>
        <dbReference type="ARBA" id="ARBA00022737"/>
    </source>
</evidence>
<evidence type="ECO:0000313" key="20">
    <source>
        <dbReference type="Proteomes" id="UP001652581"/>
    </source>
</evidence>
<evidence type="ECO:0000256" key="15">
    <source>
        <dbReference type="SAM" id="SignalP"/>
    </source>
</evidence>
<keyword evidence="8 13" id="KW-0175">Coiled coil</keyword>
<evidence type="ECO:0000256" key="9">
    <source>
        <dbReference type="ARBA" id="ARBA00023157"/>
    </source>
</evidence>
<feature type="disulfide bond" evidence="12">
    <location>
        <begin position="1942"/>
        <end position="1951"/>
    </location>
</feature>
<evidence type="ECO:0000256" key="10">
    <source>
        <dbReference type="ARBA" id="ARBA00023180"/>
    </source>
</evidence>
<evidence type="ECO:0000259" key="18">
    <source>
        <dbReference type="PROSITE" id="PS51115"/>
    </source>
</evidence>
<feature type="domain" description="Laminin EGF-like" evidence="17">
    <location>
        <begin position="1861"/>
        <end position="1916"/>
    </location>
</feature>
<feature type="disulfide bond" evidence="12">
    <location>
        <begin position="628"/>
        <end position="640"/>
    </location>
</feature>
<feature type="disulfide bond" evidence="12">
    <location>
        <begin position="1954"/>
        <end position="1968"/>
    </location>
</feature>
<feature type="disulfide bond" evidence="12">
    <location>
        <begin position="1549"/>
        <end position="1558"/>
    </location>
</feature>
<feature type="domain" description="Laminin EGF-like" evidence="17">
    <location>
        <begin position="356"/>
        <end position="425"/>
    </location>
</feature>
<dbReference type="SUPFAM" id="SSF49899">
    <property type="entry name" value="Concanavalin A-like lectins/glucanases"/>
    <property type="match status" value="5"/>
</dbReference>
<sequence length="3656" mass="394034">MAKPGARPRGPWGPALPPLLAGLALLGAARAAAAAAGGGFSLHPPYFNLAEGARIAASATCGEEAPARGAPRPTEDLYCKLVGGPVAGGDPNQTIQGQYCDICTAANSNRAHPASNAIDGTERWWQSPPLSRGLEYNEVNVTLDLGQVFHVAYVLIKFANSPRPDLWVLERSTDFGRTYQPWQFFASSKRDCLERFGPQTLERISRDDAVLCTTEYSRIVPLENGEIVVSLVNGRPGAMNFSYSPLLRDFTKATNIRLRFLRTNTLLGHLMGKALRDPTVTRRYYYSIKDISVGGRCVCHGHADVCDAKDPTDPFRLQCACQHNTCGGSCDRCCPGFNQQPWKPATTDSANECQSCNCHGHAHDCYYDPEVDQRNASQNQDNVYQGGGVCIDCQHHTTGINCERCLPGFYRAPDHPLDSPYVCRRCNCESDFTDGTCEDLTGRCYCRPNFTGARCDACAEGFTDFPHCYPVPSFSHNDTGEQVLPAGQIVTCQCTSPGVADGNCDRDSGQCTCRAGFEGAACDRCAPGYFHFPLCQLCGCSPAGTLPEGCDESGRCLCWPEFDGPRCDHCRPGHHGYPDCQACACDPRGSLDQLCSAGGLCRCRPGYAGAACRECSPGFHGFPDCAPCHCSPEGSLHAACDPRSGQCSCRPRVMGLRCDVCVPGAYNFPSCEAGSCHPAGLAPDDHVLPEAQAPCTCRAHVEGPSCDRCKPGFWGLSPGNPEGCTRCSCDPRGTLGGAAECQPGSGQCFCKPHVCGQTCSACKDGFFGLDQADYFGCRGCRCDVGGALGQGCELRTGACLCRPNTQGPTCSEPARDHFLPDLHHLRLELEEAATPEGHAVRFGFNPLEFENFSWRGYAQMAAIQPRIVARLNVTSPDLFRLVFRYVNRGPTSVSGRVSVRDLGTFAACANCTEQSQPVAFPPSTEPAFVTVPGRGLGEPFVLNPGNWALFLEAEGVLLDYVVLLPSAYYEAALLQLRVTEPCTFRPAAQRSGENCLLYTHLPLDGFPSAAGPGALCRHDNSLPRPCPTEQLSPSHPLLVACRGSDVDIQLQVAVPQPGRYALVVEYANEDARQEVDVAVHSPQWDPQQGALTLHPCPYSTLCRGTALDAQRHLAVFHLDTEASVRLTAEQARFFLRSVTLVPVETFSSEFVEPRVHCISSHGAFGLGSAACLPSRFPKPPRPIVLRDCQVLPLPPGRPLTHSQELTPGAPPSGPQPRPPTAMDPDVEPTLLRQPKGTVVFTTHVPALGRYAFLLHGYQPAHPAFAVEVLINGGRVWQGHANASFCPHGYGCRTLVVCEGRAVLDVTDSELTVTVRVPEGRWLWLDYVLVVPEDAYSPSYLQEEPLDKSYEFISQCAAHGYHISPDSSPPFCRHAAASLSLFYNNGARPCSCHEVGATGSTCEAFGGQCPCRAHVIGRDCSRCATGYWGFPNCRPCDCGGRLCDELTGQCICPPRTVPPDCIVCQPQTFGCHPLVGCEECNCSGPGVQELTDPTCDVDSGQCRCRPNVAGRRCDTCAPGFHGYPSCHPCDCHEAGSTPGTCDPLTGQCYCKENVQGPRCDQCRLGTFSLEAANPKGCTRCFCFGATDRCRSSAYARREFVDMEGWTLLSGDRQEVPHERQVEAMLLRADLRRVPEAFPELYWQAPPSYLGDRVSSYGGTLRYELHSEPQRGDVFIPLESRPDVVLKGNQMSITFLEPAYPVPGHVHRGELQLVEGNFRHMETHNAVSREELMMVLAGLEQLQLRALFSQTSSAVSLRRVALEVASEAGGGPPASSVELCMCPANYRGDSCQECAPGYYRDVKGLFLGRCVPCQCHGHSDRCLPGSGVCVGCQHNTEGDHCEHCQDGFVRGGSEDPAVPCVSCPCPLAVPSNNFAMGCILRGGRTQCLCKPGYAGASCERCAPGFFGNPLVLGSSCQPCDCSGNGDPNMLFSDCDPLTGACRGCLRHTTGPRCESCAPGFYGNALLPGNCTRCDCSPCGTEACDPHSGHCLCKAGVTGPRCDRCQEGHFGFEGCGGCRPCACGPAAEGSECDPQSGQCHCRPGAGGPQCRECAPGHWGVPEQGCKRCQCQGGHCDLHTGHCTCPPGLSGERCDTCSQQHQVPVPGRPGGHGVHCEVCDHCVVLLLDDLERAGALLPAIREQLRGINASSVAWARLHRLDASIADLQSQLRSPSGLHHETALQLEALERQTSSLGQDTQRLDGQAAGARAQAGQLLDSTEATLGRAQTLLVAIQAVDRALSELESQADRLSPANASVPSGEQLRRTLAEVERLLREMRARELGAPRAAAETELGEAQRLLARVQEQLTTRWERNQALVARTRDQLAQHEAGLMDLREALNRAVGTTREAEELNSRNQERLEEALQRKQELSRDNATLGATLQAARDTLAQLSELLHGMDRAKEEYEHLAASLDGARTPLLEKMRAFSPASSKVDLVEAAEAHAQQLDQLAFNLSSIILGVNRDRFIQRAVEAANAYSSILQAVQAAAGAAGQAQQQASHTWAMVVQQGLAPRARELLANSSALEEAVLGEQRRLGLARATLQGTGTQLRDARARKEQLAARVQEVQAMLAMDTDETSKKIAHAKAVAAEAQDTAARVQSQLHDMQETVERWQGQYQGLRSQDLGQVMLDAGRSVSALEKTLPQLLTTLSLLQDRGARNASLALSASIGRVRELIAQARGAASKVKVPMKFNGLSGVRLRAPRDLSDLAAYTALRFYLQSPQPASGQAAGDQFVLYMGGRQATGDYMGVALRDQKVQWVYRLGGAGPAALSIDEDIGEQFAAVSIDRTLQFGHMSVTVENQVVQETKGDTVAPGAEGLLSLQPDDFVFYVGGYPSSFTPPEPLRFPGYRGCIELDTLNEDVVSLYNFEETFQLDTAVDKPCARSKSTGDPWLTDGSYLDGSGFARISVESQISNTKRFEQELRLVSYSGVIFFLQHQDQFLCLAVQEGSLVLLYDFGAGLKEAVPMQPLPPLTTTSKAIQVFLLGGSRKRVLVRVERTTVFSVEQENSLELADAYYLGGVPPGLLPPSLLRLFPSGGSIRGCIKGIKALGKYVDLKRLNTTGISSGCTADLLVGRAMTFHGHGFLPLALPSDLAPLTGDVYSGFGFRSTQDSGLLYHRASPDGSCEVSLQQGHMTLRLLRTEVKTRGGFADGSPHYVTFYSNASGVWLYVDDQLQQMKPHRGLWPPPPPQPTGAPRLLLGGWPEADTIRNFSGCISNVFLLRLKGPQRVFDLQQNLGGLNVSSGCSPAAPPQALEQGSRGLRAAAARKASRRSRQPAQDPACSPTRPLRTIRDAYQFGGHLSSHLEFAHIPAPPGDWSQVSMLVRPLAPQGLLLLATPLTARSPSLVLFLSHGRFVARTDGPGPQLHVQSRQRSRAGRWHRVSVRWEKTRIQLVTDGVWARSQEEPGQQHQGEEGPRPHTLFVGGLPASGFSPKLPVAFSSSGFSGCVKRLRLDGQLLGAPTRMVGVTPCFSGPLEKGVFFAGSGGSLTLDSLGATLPDVGLQLEVRPQTATGLIFHLGRVQAPPYLQLQVLEKQVLLRADDGAGEFSTLVTHPEALCDGQWHRLAVTKVGRALRLEVDLQGNRTLGPTPVASADTLVPLHLGGLPESRATQAGPPTWTRPQPPVYLGCMRNLEVNRSPVALPRSARLQGAVGASGCPAA</sequence>
<dbReference type="InterPro" id="IPR056863">
    <property type="entry name" value="LMN_ATRN_NET-like_EGF"/>
</dbReference>
<keyword evidence="6" id="KW-0084">Basement membrane</keyword>
<feature type="domain" description="Laminin EGF-like" evidence="17">
    <location>
        <begin position="1479"/>
        <end position="1527"/>
    </location>
</feature>
<dbReference type="Pfam" id="PF00052">
    <property type="entry name" value="Laminin_B"/>
    <property type="match status" value="1"/>
</dbReference>
<feature type="domain" description="Laminin EGF-like" evidence="17">
    <location>
        <begin position="1971"/>
        <end position="2017"/>
    </location>
</feature>
<feature type="domain" description="Laminin EGF-like" evidence="17">
    <location>
        <begin position="2018"/>
        <end position="2064"/>
    </location>
</feature>
<keyword evidence="7" id="KW-0130">Cell adhesion</keyword>
<dbReference type="Gene3D" id="2.60.120.260">
    <property type="entry name" value="Galactose-binding domain-like"/>
    <property type="match status" value="1"/>
</dbReference>
<evidence type="ECO:0000256" key="7">
    <source>
        <dbReference type="ARBA" id="ARBA00022889"/>
    </source>
</evidence>
<evidence type="ECO:0000256" key="11">
    <source>
        <dbReference type="ARBA" id="ARBA00023292"/>
    </source>
</evidence>
<feature type="disulfide bond" evidence="12">
    <location>
        <begin position="649"/>
        <end position="658"/>
    </location>
</feature>
<evidence type="ECO:0000259" key="16">
    <source>
        <dbReference type="PROSITE" id="PS50025"/>
    </source>
</evidence>
<feature type="domain" description="Laminin EGF-like" evidence="17">
    <location>
        <begin position="1811"/>
        <end position="1860"/>
    </location>
</feature>
<dbReference type="InterPro" id="IPR010307">
    <property type="entry name" value="Laminin_dom_II"/>
</dbReference>
<feature type="disulfide bond" evidence="12">
    <location>
        <begin position="1503"/>
        <end position="1512"/>
    </location>
</feature>
<feature type="disulfide bond" evidence="12">
    <location>
        <begin position="1530"/>
        <end position="1547"/>
    </location>
</feature>
<dbReference type="SMART" id="SM00136">
    <property type="entry name" value="LamNT"/>
    <property type="match status" value="1"/>
</dbReference>
<keyword evidence="2" id="KW-0964">Secreted</keyword>
<keyword evidence="9 12" id="KW-1015">Disulfide bond</keyword>
<feature type="disulfide bond" evidence="12">
    <location>
        <begin position="494"/>
        <end position="511"/>
    </location>
</feature>
<dbReference type="Pfam" id="PF00053">
    <property type="entry name" value="EGF_laminin"/>
    <property type="match status" value="18"/>
</dbReference>
<dbReference type="Gene3D" id="2.10.25.10">
    <property type="entry name" value="Laminin"/>
    <property type="match status" value="18"/>
</dbReference>
<evidence type="ECO:0000256" key="2">
    <source>
        <dbReference type="ARBA" id="ARBA00022525"/>
    </source>
</evidence>
<feature type="disulfide bond" evidence="12">
    <location>
        <begin position="492"/>
        <end position="504"/>
    </location>
</feature>
<dbReference type="Pfam" id="PF00055">
    <property type="entry name" value="Laminin_N"/>
    <property type="match status" value="1"/>
</dbReference>
<dbReference type="SMART" id="SM00281">
    <property type="entry name" value="LamB"/>
    <property type="match status" value="1"/>
</dbReference>
<feature type="disulfide bond" evidence="12">
    <location>
        <begin position="630"/>
        <end position="647"/>
    </location>
</feature>
<evidence type="ECO:0000259" key="19">
    <source>
        <dbReference type="PROSITE" id="PS51117"/>
    </source>
</evidence>
<feature type="disulfide bond" evidence="12">
    <location>
        <begin position="1528"/>
        <end position="1540"/>
    </location>
</feature>
<evidence type="ECO:0000256" key="4">
    <source>
        <dbReference type="ARBA" id="ARBA00022729"/>
    </source>
</evidence>
<dbReference type="InterPro" id="IPR001791">
    <property type="entry name" value="Laminin_G"/>
</dbReference>
<feature type="domain" description="Laminin EGF-like" evidence="17">
    <location>
        <begin position="1528"/>
        <end position="1578"/>
    </location>
</feature>
<feature type="domain" description="Laminin N-terminal" evidence="19">
    <location>
        <begin position="38"/>
        <end position="296"/>
    </location>
</feature>
<feature type="disulfide bond" evidence="12">
    <location>
        <begin position="2038"/>
        <end position="2047"/>
    </location>
</feature>
<keyword evidence="5" id="KW-0677">Repeat</keyword>
<feature type="domain" description="Laminin EGF-like" evidence="17">
    <location>
        <begin position="492"/>
        <end position="542"/>
    </location>
</feature>
<dbReference type="PRINTS" id="PR00011">
    <property type="entry name" value="EGFLAMININ"/>
</dbReference>
<feature type="disulfide bond" evidence="12">
    <location>
        <begin position="1990"/>
        <end position="1999"/>
    </location>
</feature>
<proteinExistence type="predicted"/>
<evidence type="ECO:0000256" key="6">
    <source>
        <dbReference type="ARBA" id="ARBA00022869"/>
    </source>
</evidence>
<keyword evidence="10" id="KW-0325">Glycoprotein</keyword>
<feature type="chain" id="PRO_5046764712" evidence="15">
    <location>
        <begin position="32"/>
        <end position="3656"/>
    </location>
</feature>
<dbReference type="Proteomes" id="UP001652581">
    <property type="component" value="Chromosome 19"/>
</dbReference>
<keyword evidence="4 15" id="KW-0732">Signal</keyword>
<evidence type="ECO:0000256" key="14">
    <source>
        <dbReference type="SAM" id="MobiDB-lite"/>
    </source>
</evidence>
<keyword evidence="11 12" id="KW-0424">Laminin EGF-like domain</keyword>
<dbReference type="SMART" id="SM00282">
    <property type="entry name" value="LamG"/>
    <property type="match status" value="5"/>
</dbReference>
<accession>A0ABM5BW71</accession>
<evidence type="ECO:0000259" key="17">
    <source>
        <dbReference type="PROSITE" id="PS50027"/>
    </source>
</evidence>
<feature type="coiled-coil region" evidence="13">
    <location>
        <begin position="2545"/>
        <end position="2618"/>
    </location>
</feature>
<reference evidence="21" key="1">
    <citation type="submission" date="2025-08" db="UniProtKB">
        <authorList>
            <consortium name="RefSeq"/>
        </authorList>
    </citation>
    <scope>IDENTIFICATION</scope>
</reference>
<feature type="domain" description="Laminin G" evidence="16">
    <location>
        <begin position="3473"/>
        <end position="3653"/>
    </location>
</feature>
<feature type="disulfide bond" evidence="12">
    <location>
        <begin position="1830"/>
        <end position="1839"/>
    </location>
</feature>
<dbReference type="PROSITE" id="PS01248">
    <property type="entry name" value="EGF_LAM_1"/>
    <property type="match status" value="8"/>
</dbReference>
<feature type="disulfide bond" evidence="12">
    <location>
        <begin position="750"/>
        <end position="759"/>
    </location>
</feature>
<dbReference type="PROSITE" id="PS50027">
    <property type="entry name" value="EGF_LAM_2"/>
    <property type="match status" value="14"/>
</dbReference>
<dbReference type="InterPro" id="IPR002049">
    <property type="entry name" value="LE_dom"/>
</dbReference>
<dbReference type="Pfam" id="PF06008">
    <property type="entry name" value="Laminin_I"/>
    <property type="match status" value="1"/>
</dbReference>
<protein>
    <submittedName>
        <fullName evidence="21">Laminin subunit alpha-5 isoform X2</fullName>
    </submittedName>
</protein>
<feature type="coiled-coil region" evidence="13">
    <location>
        <begin position="2257"/>
        <end position="2377"/>
    </location>
</feature>
<dbReference type="GeneID" id="102529161"/>
<feature type="disulfide bond" evidence="12">
    <location>
        <begin position="446"/>
        <end position="455"/>
    </location>
</feature>